<comment type="caution">
    <text evidence="1">The sequence shown here is derived from an EMBL/GenBank/DDBJ whole genome shotgun (WGS) entry which is preliminary data.</text>
</comment>
<sequence length="106" mass="12337">MRTDHFKRTLNGLNCADVSLNNIHLIISKLFDFVSIILNLPVNTAFQSVHNFADKIQCHLLVDIMVQRINISSMKRYMPHRDTLAWMLGLLVRTTHTYNKISKEIQ</sequence>
<gene>
    <name evidence="1" type="ORF">LSH36_40g11022</name>
</gene>
<keyword evidence="2" id="KW-1185">Reference proteome</keyword>
<evidence type="ECO:0000313" key="1">
    <source>
        <dbReference type="EMBL" id="KAK2166280.1"/>
    </source>
</evidence>
<name>A0AAD9K8B7_9ANNE</name>
<dbReference type="EMBL" id="JAODUP010000040">
    <property type="protein sequence ID" value="KAK2166280.1"/>
    <property type="molecule type" value="Genomic_DNA"/>
</dbReference>
<protein>
    <submittedName>
        <fullName evidence="1">Uncharacterized protein</fullName>
    </submittedName>
</protein>
<organism evidence="1 2">
    <name type="scientific">Paralvinella palmiformis</name>
    <dbReference type="NCBI Taxonomy" id="53620"/>
    <lineage>
        <taxon>Eukaryota</taxon>
        <taxon>Metazoa</taxon>
        <taxon>Spiralia</taxon>
        <taxon>Lophotrochozoa</taxon>
        <taxon>Annelida</taxon>
        <taxon>Polychaeta</taxon>
        <taxon>Sedentaria</taxon>
        <taxon>Canalipalpata</taxon>
        <taxon>Terebellida</taxon>
        <taxon>Terebelliformia</taxon>
        <taxon>Alvinellidae</taxon>
        <taxon>Paralvinella</taxon>
    </lineage>
</organism>
<proteinExistence type="predicted"/>
<evidence type="ECO:0000313" key="2">
    <source>
        <dbReference type="Proteomes" id="UP001208570"/>
    </source>
</evidence>
<dbReference type="Proteomes" id="UP001208570">
    <property type="component" value="Unassembled WGS sequence"/>
</dbReference>
<dbReference type="AlphaFoldDB" id="A0AAD9K8B7"/>
<reference evidence="1" key="1">
    <citation type="journal article" date="2023" name="Mol. Biol. Evol.">
        <title>Third-Generation Sequencing Reveals the Adaptive Role of the Epigenome in Three Deep-Sea Polychaetes.</title>
        <authorList>
            <person name="Perez M."/>
            <person name="Aroh O."/>
            <person name="Sun Y."/>
            <person name="Lan Y."/>
            <person name="Juniper S.K."/>
            <person name="Young C.R."/>
            <person name="Angers B."/>
            <person name="Qian P.Y."/>
        </authorList>
    </citation>
    <scope>NUCLEOTIDE SEQUENCE</scope>
    <source>
        <strain evidence="1">P08H-3</strain>
    </source>
</reference>
<accession>A0AAD9K8B7</accession>